<comment type="similarity">
    <text evidence="2">Belongs to the SPF27 family.</text>
</comment>
<evidence type="ECO:0000313" key="8">
    <source>
        <dbReference type="EMBL" id="EOD50582.1"/>
    </source>
</evidence>
<dbReference type="GO" id="GO:0000974">
    <property type="term" value="C:Prp19 complex"/>
    <property type="evidence" value="ECO:0007669"/>
    <property type="project" value="TreeGrafter"/>
</dbReference>
<keyword evidence="5" id="KW-0508">mRNA splicing</keyword>
<dbReference type="HOGENOM" id="CLU_082523_4_0_1"/>
<evidence type="ECO:0000256" key="3">
    <source>
        <dbReference type="ARBA" id="ARBA00022664"/>
    </source>
</evidence>
<comment type="subcellular location">
    <subcellularLocation>
        <location evidence="1">Nucleus</location>
    </subcellularLocation>
</comment>
<dbReference type="GO" id="GO:0006397">
    <property type="term" value="P:mRNA processing"/>
    <property type="evidence" value="ECO:0007669"/>
    <property type="project" value="UniProtKB-KW"/>
</dbReference>
<dbReference type="PANTHER" id="PTHR13296:SF0">
    <property type="entry name" value="PRE-MRNA-SPLICING FACTOR SPF27"/>
    <property type="match status" value="1"/>
</dbReference>
<dbReference type="KEGG" id="npa:UCRNP2_2642"/>
<protein>
    <submittedName>
        <fullName evidence="8">Putative bcas2 family protein</fullName>
    </submittedName>
</protein>
<evidence type="ECO:0000256" key="7">
    <source>
        <dbReference type="SAM" id="Coils"/>
    </source>
</evidence>
<keyword evidence="6" id="KW-0539">Nucleus</keyword>
<evidence type="ECO:0000256" key="1">
    <source>
        <dbReference type="ARBA" id="ARBA00004123"/>
    </source>
</evidence>
<evidence type="ECO:0000256" key="5">
    <source>
        <dbReference type="ARBA" id="ARBA00023187"/>
    </source>
</evidence>
<dbReference type="eggNOG" id="KOG3096">
    <property type="taxonomic scope" value="Eukaryota"/>
</dbReference>
<dbReference type="AlphaFoldDB" id="R1ESP1"/>
<reference evidence="9" key="1">
    <citation type="journal article" date="2013" name="Genome Announc.">
        <title>Draft genome sequence of Neofusicoccum parvum isolate UCR-NP2, a fungal vascular pathogen associated with grapevine cankers.</title>
        <authorList>
            <person name="Blanco-Ulate B."/>
            <person name="Rolshausen P."/>
            <person name="Cantu D."/>
        </authorList>
    </citation>
    <scope>NUCLEOTIDE SEQUENCE [LARGE SCALE GENOMIC DNA]</scope>
    <source>
        <strain evidence="9">UCR-NP2</strain>
    </source>
</reference>
<dbReference type="OrthoDB" id="205794at2759"/>
<proteinExistence type="inferred from homology"/>
<organism evidence="8 9">
    <name type="scientific">Botryosphaeria parva (strain UCR-NP2)</name>
    <name type="common">Grapevine canker fungus</name>
    <name type="synonym">Neofusicoccum parvum</name>
    <dbReference type="NCBI Taxonomy" id="1287680"/>
    <lineage>
        <taxon>Eukaryota</taxon>
        <taxon>Fungi</taxon>
        <taxon>Dikarya</taxon>
        <taxon>Ascomycota</taxon>
        <taxon>Pezizomycotina</taxon>
        <taxon>Dothideomycetes</taxon>
        <taxon>Dothideomycetes incertae sedis</taxon>
        <taxon>Botryosphaeriales</taxon>
        <taxon>Botryosphaeriaceae</taxon>
        <taxon>Neofusicoccum</taxon>
    </lineage>
</organism>
<dbReference type="GO" id="GO:0008380">
    <property type="term" value="P:RNA splicing"/>
    <property type="evidence" value="ECO:0007669"/>
    <property type="project" value="UniProtKB-KW"/>
</dbReference>
<keyword evidence="4" id="KW-0747">Spliceosome</keyword>
<evidence type="ECO:0000256" key="6">
    <source>
        <dbReference type="ARBA" id="ARBA00023242"/>
    </source>
</evidence>
<keyword evidence="3" id="KW-0507">mRNA processing</keyword>
<dbReference type="OMA" id="SAWQESI"/>
<dbReference type="Pfam" id="PF05700">
    <property type="entry name" value="BCAS2"/>
    <property type="match status" value="1"/>
</dbReference>
<evidence type="ECO:0000256" key="2">
    <source>
        <dbReference type="ARBA" id="ARBA00010788"/>
    </source>
</evidence>
<dbReference type="GO" id="GO:0071013">
    <property type="term" value="C:catalytic step 2 spliceosome"/>
    <property type="evidence" value="ECO:0007669"/>
    <property type="project" value="TreeGrafter"/>
</dbReference>
<dbReference type="GO" id="GO:0071011">
    <property type="term" value="C:precatalytic spliceosome"/>
    <property type="evidence" value="ECO:0007669"/>
    <property type="project" value="TreeGrafter"/>
</dbReference>
<gene>
    <name evidence="8" type="ORF">UCRNP2_2642</name>
</gene>
<dbReference type="InterPro" id="IPR008409">
    <property type="entry name" value="SPF27"/>
</dbReference>
<dbReference type="PANTHER" id="PTHR13296">
    <property type="entry name" value="BCAS2 PROTEIN"/>
    <property type="match status" value="1"/>
</dbReference>
<evidence type="ECO:0000313" key="9">
    <source>
        <dbReference type="Proteomes" id="UP000013521"/>
    </source>
</evidence>
<dbReference type="Proteomes" id="UP000013521">
    <property type="component" value="Unassembled WGS sequence"/>
</dbReference>
<evidence type="ECO:0000256" key="4">
    <source>
        <dbReference type="ARBA" id="ARBA00022728"/>
    </source>
</evidence>
<feature type="coiled-coil region" evidence="7">
    <location>
        <begin position="133"/>
        <end position="160"/>
    </location>
</feature>
<sequence length="209" mass="22558">MPLIHESHDSLPYVDLPLTDTDRASAARLIDAELDPSASTALHPSVPTSYEPSFPSLVAAEHARLAAGAPREAGSGVDLARYEALDAPDAAADPDAWRAALRRAYTSSTFLSARLTNLSLLERFGKNAWLVSNAQLEAVLRGLEADLARARDDVELVEHARRSAQAAAGPEMALLEEGWRTGVKRVVETEAAAEGLRRQILEKKRAMAQ</sequence>
<dbReference type="STRING" id="1287680.R1ESP1"/>
<name>R1ESP1_BOTPV</name>
<dbReference type="EMBL" id="KB915951">
    <property type="protein sequence ID" value="EOD50582.1"/>
    <property type="molecule type" value="Genomic_DNA"/>
</dbReference>
<keyword evidence="7" id="KW-0175">Coiled coil</keyword>
<accession>R1ESP1</accession>